<feature type="domain" description="NAD-dependent epimerase/dehydratase" evidence="2">
    <location>
        <begin position="3"/>
        <end position="220"/>
    </location>
</feature>
<accession>A0ABU5VZ52</accession>
<evidence type="ECO:0000313" key="4">
    <source>
        <dbReference type="Proteomes" id="UP001302274"/>
    </source>
</evidence>
<proteinExistence type="predicted"/>
<organism evidence="3 4">
    <name type="scientific">Bacteriovorax antarcticus</name>
    <dbReference type="NCBI Taxonomy" id="3088717"/>
    <lineage>
        <taxon>Bacteria</taxon>
        <taxon>Pseudomonadati</taxon>
        <taxon>Bdellovibrionota</taxon>
        <taxon>Bacteriovoracia</taxon>
        <taxon>Bacteriovoracales</taxon>
        <taxon>Bacteriovoracaceae</taxon>
        <taxon>Bacteriovorax</taxon>
    </lineage>
</organism>
<dbReference type="PANTHER" id="PTHR48079">
    <property type="entry name" value="PROTEIN YEEZ"/>
    <property type="match status" value="1"/>
</dbReference>
<dbReference type="PANTHER" id="PTHR48079:SF6">
    <property type="entry name" value="NAD(P)-BINDING DOMAIN-CONTAINING PROTEIN-RELATED"/>
    <property type="match status" value="1"/>
</dbReference>
<sequence length="329" mass="37059">MKILITGANGFVGSHLCEKLLKDGHDVFALVRSPHKFTVAENSRLTVIKGDLDQEILSWVESLPADLETCIHTAGIVHTYSPSEFYRVNAGGTENLVKNLKQRFINLHFILISSLAASGPSLGTSSRSELDMDFPVSVYGRSKKKAEELLAMNAPTSWQLSVIKPPMVIGPRDPAVLDIFKMVQGGVILLPGQNSKTKLYSFVCVFDLVETIVLVAVQKKKGIFFSANPQVVSFEQLISEIKKQLKKNWILYLPLPLILVRLLAMVLNFFYRLFPHNLRLTPDKYHELAATNWTCDGSKSEKELGQVYNYDLERTITMTLIDYKSRKWI</sequence>
<protein>
    <submittedName>
        <fullName evidence="3">NAD(P)-dependent oxidoreductase</fullName>
    </submittedName>
</protein>
<dbReference type="Pfam" id="PF01370">
    <property type="entry name" value="Epimerase"/>
    <property type="match status" value="1"/>
</dbReference>
<evidence type="ECO:0000256" key="1">
    <source>
        <dbReference type="SAM" id="Phobius"/>
    </source>
</evidence>
<keyword evidence="1" id="KW-0472">Membrane</keyword>
<dbReference type="EMBL" id="JAYGJQ010000002">
    <property type="protein sequence ID" value="MEA9357872.1"/>
    <property type="molecule type" value="Genomic_DNA"/>
</dbReference>
<evidence type="ECO:0000313" key="3">
    <source>
        <dbReference type="EMBL" id="MEA9357872.1"/>
    </source>
</evidence>
<evidence type="ECO:0000259" key="2">
    <source>
        <dbReference type="Pfam" id="PF01370"/>
    </source>
</evidence>
<dbReference type="Gene3D" id="3.40.50.720">
    <property type="entry name" value="NAD(P)-binding Rossmann-like Domain"/>
    <property type="match status" value="1"/>
</dbReference>
<keyword evidence="1" id="KW-0812">Transmembrane</keyword>
<gene>
    <name evidence="3" type="ORF">SHI21_16700</name>
</gene>
<keyword evidence="1" id="KW-1133">Transmembrane helix</keyword>
<dbReference type="InterPro" id="IPR001509">
    <property type="entry name" value="Epimerase_deHydtase"/>
</dbReference>
<dbReference type="RefSeq" id="WP_323578053.1">
    <property type="nucleotide sequence ID" value="NZ_JAYGJQ010000002.1"/>
</dbReference>
<feature type="transmembrane region" description="Helical" evidence="1">
    <location>
        <begin position="249"/>
        <end position="271"/>
    </location>
</feature>
<dbReference type="Proteomes" id="UP001302274">
    <property type="component" value="Unassembled WGS sequence"/>
</dbReference>
<keyword evidence="4" id="KW-1185">Reference proteome</keyword>
<reference evidence="3 4" key="1">
    <citation type="submission" date="2023-11" db="EMBL/GenBank/DDBJ databases">
        <title>A Novel Polar Bacteriovorax (B. antarcticus) Isolated from the Biocrust in Antarctica.</title>
        <authorList>
            <person name="Mun W."/>
            <person name="Choi S.Y."/>
            <person name="Mitchell R.J."/>
        </authorList>
    </citation>
    <scope>NUCLEOTIDE SEQUENCE [LARGE SCALE GENOMIC DNA]</scope>
    <source>
        <strain evidence="3 4">PP10</strain>
    </source>
</reference>
<dbReference type="SUPFAM" id="SSF51735">
    <property type="entry name" value="NAD(P)-binding Rossmann-fold domains"/>
    <property type="match status" value="1"/>
</dbReference>
<dbReference type="InterPro" id="IPR051783">
    <property type="entry name" value="NAD(P)-dependent_oxidoreduct"/>
</dbReference>
<name>A0ABU5VZ52_9BACT</name>
<dbReference type="InterPro" id="IPR036291">
    <property type="entry name" value="NAD(P)-bd_dom_sf"/>
</dbReference>
<comment type="caution">
    <text evidence="3">The sequence shown here is derived from an EMBL/GenBank/DDBJ whole genome shotgun (WGS) entry which is preliminary data.</text>
</comment>